<organism evidence="3 4">
    <name type="scientific">Adhaeribacter aerolatus</name>
    <dbReference type="NCBI Taxonomy" id="670289"/>
    <lineage>
        <taxon>Bacteria</taxon>
        <taxon>Pseudomonadati</taxon>
        <taxon>Bacteroidota</taxon>
        <taxon>Cytophagia</taxon>
        <taxon>Cytophagales</taxon>
        <taxon>Hymenobacteraceae</taxon>
        <taxon>Adhaeribacter</taxon>
    </lineage>
</organism>
<feature type="signal peptide" evidence="2">
    <location>
        <begin position="1"/>
        <end position="19"/>
    </location>
</feature>
<accession>A0A512AZS7</accession>
<dbReference type="Proteomes" id="UP000321532">
    <property type="component" value="Unassembled WGS sequence"/>
</dbReference>
<dbReference type="AlphaFoldDB" id="A0A512AZS7"/>
<reference evidence="3 4" key="1">
    <citation type="submission" date="2019-07" db="EMBL/GenBank/DDBJ databases">
        <title>Whole genome shotgun sequence of Adhaeribacter aerolatus NBRC 106133.</title>
        <authorList>
            <person name="Hosoyama A."/>
            <person name="Uohara A."/>
            <person name="Ohji S."/>
            <person name="Ichikawa N."/>
        </authorList>
    </citation>
    <scope>NUCLEOTIDE SEQUENCE [LARGE SCALE GENOMIC DNA]</scope>
    <source>
        <strain evidence="3 4">NBRC 106133</strain>
    </source>
</reference>
<evidence type="ECO:0000256" key="2">
    <source>
        <dbReference type="SAM" id="SignalP"/>
    </source>
</evidence>
<feature type="chain" id="PRO_5022016599" evidence="2">
    <location>
        <begin position="20"/>
        <end position="144"/>
    </location>
</feature>
<sequence length="144" mass="15792">MKKIIATLGVAFIFSTVQAQTTKSVPAQTRPEKNNHGTVVSTAAHQTYPQSEKGKFISRIARSKSRIVGAKKQPTVNPKKLSTSKPQNPKAKGLQINRPARPVPAQRRILVQRPTSKGQSVRLNRPNPVRRPVGNGRFTQVGRG</sequence>
<evidence type="ECO:0000313" key="4">
    <source>
        <dbReference type="Proteomes" id="UP000321532"/>
    </source>
</evidence>
<feature type="compositionally biased region" description="Polar residues" evidence="1">
    <location>
        <begin position="74"/>
        <end position="87"/>
    </location>
</feature>
<feature type="compositionally biased region" description="Low complexity" evidence="1">
    <location>
        <begin position="121"/>
        <end position="137"/>
    </location>
</feature>
<keyword evidence="2" id="KW-0732">Signal</keyword>
<feature type="region of interest" description="Disordered" evidence="1">
    <location>
        <begin position="22"/>
        <end position="144"/>
    </location>
</feature>
<dbReference type="RefSeq" id="WP_146898713.1">
    <property type="nucleotide sequence ID" value="NZ_BJYS01000021.1"/>
</dbReference>
<evidence type="ECO:0000313" key="3">
    <source>
        <dbReference type="EMBL" id="GEO05218.1"/>
    </source>
</evidence>
<feature type="compositionally biased region" description="Polar residues" evidence="1">
    <location>
        <begin position="36"/>
        <end position="50"/>
    </location>
</feature>
<gene>
    <name evidence="3" type="ORF">AAE02nite_28820</name>
</gene>
<keyword evidence="4" id="KW-1185">Reference proteome</keyword>
<evidence type="ECO:0000256" key="1">
    <source>
        <dbReference type="SAM" id="MobiDB-lite"/>
    </source>
</evidence>
<protein>
    <submittedName>
        <fullName evidence="3">Uncharacterized protein</fullName>
    </submittedName>
</protein>
<name>A0A512AZS7_9BACT</name>
<proteinExistence type="predicted"/>
<dbReference type="EMBL" id="BJYS01000021">
    <property type="protein sequence ID" value="GEO05218.1"/>
    <property type="molecule type" value="Genomic_DNA"/>
</dbReference>
<comment type="caution">
    <text evidence="3">The sequence shown here is derived from an EMBL/GenBank/DDBJ whole genome shotgun (WGS) entry which is preliminary data.</text>
</comment>